<sequence>MHLPIFLTRTTSVSWRLGVSKPRGVKATQAFVDATDSGSYALSETLSKGTGGLFGELLGYAQSVPHRQVIACIRGAVFK</sequence>
<proteinExistence type="predicted"/>
<gene>
    <name evidence="1" type="ORF">M8C21_030107</name>
</gene>
<organism evidence="1 2">
    <name type="scientific">Ambrosia artemisiifolia</name>
    <name type="common">Common ragweed</name>
    <dbReference type="NCBI Taxonomy" id="4212"/>
    <lineage>
        <taxon>Eukaryota</taxon>
        <taxon>Viridiplantae</taxon>
        <taxon>Streptophyta</taxon>
        <taxon>Embryophyta</taxon>
        <taxon>Tracheophyta</taxon>
        <taxon>Spermatophyta</taxon>
        <taxon>Magnoliopsida</taxon>
        <taxon>eudicotyledons</taxon>
        <taxon>Gunneridae</taxon>
        <taxon>Pentapetalae</taxon>
        <taxon>asterids</taxon>
        <taxon>campanulids</taxon>
        <taxon>Asterales</taxon>
        <taxon>Asteraceae</taxon>
        <taxon>Asteroideae</taxon>
        <taxon>Heliantheae alliance</taxon>
        <taxon>Heliantheae</taxon>
        <taxon>Ambrosia</taxon>
    </lineage>
</organism>
<dbReference type="Proteomes" id="UP001206925">
    <property type="component" value="Unassembled WGS sequence"/>
</dbReference>
<accession>A0AAD5CF00</accession>
<dbReference type="AlphaFoldDB" id="A0AAD5CF00"/>
<comment type="caution">
    <text evidence="1">The sequence shown here is derived from an EMBL/GenBank/DDBJ whole genome shotgun (WGS) entry which is preliminary data.</text>
</comment>
<reference evidence="1" key="1">
    <citation type="submission" date="2022-06" db="EMBL/GenBank/DDBJ databases">
        <title>Uncovering the hologenomic basis of an extraordinary plant invasion.</title>
        <authorList>
            <person name="Bieker V.C."/>
            <person name="Martin M.D."/>
            <person name="Gilbert T."/>
            <person name="Hodgins K."/>
            <person name="Battlay P."/>
            <person name="Petersen B."/>
            <person name="Wilson J."/>
        </authorList>
    </citation>
    <scope>NUCLEOTIDE SEQUENCE</scope>
    <source>
        <strain evidence="1">AA19_3_7</strain>
        <tissue evidence="1">Leaf</tissue>
    </source>
</reference>
<evidence type="ECO:0000313" key="1">
    <source>
        <dbReference type="EMBL" id="KAI7740671.1"/>
    </source>
</evidence>
<protein>
    <submittedName>
        <fullName evidence="1">Uncharacterized protein</fullName>
    </submittedName>
</protein>
<keyword evidence="2" id="KW-1185">Reference proteome</keyword>
<dbReference type="EMBL" id="JAMZMK010008374">
    <property type="protein sequence ID" value="KAI7740671.1"/>
    <property type="molecule type" value="Genomic_DNA"/>
</dbReference>
<name>A0AAD5CF00_AMBAR</name>
<evidence type="ECO:0000313" key="2">
    <source>
        <dbReference type="Proteomes" id="UP001206925"/>
    </source>
</evidence>